<keyword evidence="2" id="KW-0489">Methyltransferase</keyword>
<evidence type="ECO:0000256" key="3">
    <source>
        <dbReference type="ARBA" id="ARBA00022679"/>
    </source>
</evidence>
<dbReference type="PROSITE" id="PS51597">
    <property type="entry name" value="SAM_HNMT"/>
    <property type="match status" value="2"/>
</dbReference>
<gene>
    <name evidence="5" type="ORF">Q5P01_013330</name>
</gene>
<evidence type="ECO:0000313" key="5">
    <source>
        <dbReference type="EMBL" id="KAK2839590.1"/>
    </source>
</evidence>
<dbReference type="GO" id="GO:0008170">
    <property type="term" value="F:N-methyltransferase activity"/>
    <property type="evidence" value="ECO:0007669"/>
    <property type="project" value="InterPro"/>
</dbReference>
<sequence length="675" mass="75820">MPYWTNSVRCDRPQSPRPNQLFLDRRDYGRDFPGSVSPPLATIKDRVTPGGSLLFQPADPHGRTLLCSDIVCAMANPLKCLIVDESRYQKSFQLFLERSSEHQCMQGFIHKILPDILASIGNGKAGLNVIGVGSGAGELDLEILSVLRTKHPGVAVDYEVVEPSSPQMLCYKDLVSHQSDLDHIKFTWNKMTASEFETQWKEKKITKKADFVHLIQMLYYVNDLEATINFFQSVLEKNGKLIVVLVSGRSGWGKLWGTYGNQLSSNSKLCQFVTTADIKSFLDPKGVSYQTYELPSQMDITECFTEGDEKGELLLDFLTETLNFSKTASPELREGVFNLLRHPDCSVAHSKGGKLCRLWEDRGARQLKQSKPACVLSLRIFKGSVMAAEAKQTCYEGSAVQSFLFFLEHSGEHKAILQHVHNVLPGEFKRIGEGKNSLDFLGVGSGGGELDVQMLSLLQSAFPAVPLAADIVEGSSQLTHNFKALVAKTSNLQKVQFAWHIMHSEDYEKQMKAKGTMKKFDFIHMIQMLYYVDDLAETIKFYHSLLKKNGKLMIIIEKANGGWDTLWKTYKKDLWGDGIAEYRSSAEVVACLKSQGLKYEEHVIPNTFDITECFNPSDSTGERLLNYMTARDQFYQSFTPEIRAGILDLLRNKCSTEKDGKVLFDSSLSCLLVYA</sequence>
<accession>A0AA88MM42</accession>
<reference evidence="5" key="1">
    <citation type="submission" date="2023-07" db="EMBL/GenBank/DDBJ databases">
        <title>Chromosome-level Genome Assembly of Striped Snakehead (Channa striata).</title>
        <authorList>
            <person name="Liu H."/>
        </authorList>
    </citation>
    <scope>NUCLEOTIDE SEQUENCE</scope>
    <source>
        <strain evidence="5">Gz</strain>
        <tissue evidence="5">Muscle</tissue>
    </source>
</reference>
<comment type="subunit">
    <text evidence="1">Monomer.</text>
</comment>
<evidence type="ECO:0000313" key="6">
    <source>
        <dbReference type="Proteomes" id="UP001187415"/>
    </source>
</evidence>
<evidence type="ECO:0008006" key="7">
    <source>
        <dbReference type="Google" id="ProtNLM"/>
    </source>
</evidence>
<protein>
    <recommendedName>
        <fullName evidence="7">Histamine N-methyltransferase</fullName>
    </recommendedName>
</protein>
<dbReference type="InterPro" id="IPR029063">
    <property type="entry name" value="SAM-dependent_MTases_sf"/>
</dbReference>
<proteinExistence type="predicted"/>
<keyword evidence="4" id="KW-0949">S-adenosyl-L-methionine</keyword>
<dbReference type="InterPro" id="IPR016673">
    <property type="entry name" value="HHMT-like"/>
</dbReference>
<dbReference type="Gene3D" id="3.40.50.150">
    <property type="entry name" value="Vaccinia Virus protein VP39"/>
    <property type="match status" value="2"/>
</dbReference>
<dbReference type="Proteomes" id="UP001187415">
    <property type="component" value="Unassembled WGS sequence"/>
</dbReference>
<keyword evidence="6" id="KW-1185">Reference proteome</keyword>
<evidence type="ECO:0000256" key="1">
    <source>
        <dbReference type="ARBA" id="ARBA00011245"/>
    </source>
</evidence>
<dbReference type="GO" id="GO:0032259">
    <property type="term" value="P:methylation"/>
    <property type="evidence" value="ECO:0007669"/>
    <property type="project" value="UniProtKB-KW"/>
</dbReference>
<organism evidence="5 6">
    <name type="scientific">Channa striata</name>
    <name type="common">Snakehead murrel</name>
    <name type="synonym">Ophicephalus striatus</name>
    <dbReference type="NCBI Taxonomy" id="64152"/>
    <lineage>
        <taxon>Eukaryota</taxon>
        <taxon>Metazoa</taxon>
        <taxon>Chordata</taxon>
        <taxon>Craniata</taxon>
        <taxon>Vertebrata</taxon>
        <taxon>Euteleostomi</taxon>
        <taxon>Actinopterygii</taxon>
        <taxon>Neopterygii</taxon>
        <taxon>Teleostei</taxon>
        <taxon>Neoteleostei</taxon>
        <taxon>Acanthomorphata</taxon>
        <taxon>Anabantaria</taxon>
        <taxon>Anabantiformes</taxon>
        <taxon>Channoidei</taxon>
        <taxon>Channidae</taxon>
        <taxon>Channa</taxon>
    </lineage>
</organism>
<name>A0AA88MM42_CHASR</name>
<dbReference type="Pfam" id="PF13489">
    <property type="entry name" value="Methyltransf_23"/>
    <property type="match status" value="2"/>
</dbReference>
<keyword evidence="3" id="KW-0808">Transferase</keyword>
<dbReference type="FunFam" id="3.40.50.150:FF:000118">
    <property type="entry name" value="Histamine N-methyltransferase"/>
    <property type="match status" value="2"/>
</dbReference>
<evidence type="ECO:0000256" key="2">
    <source>
        <dbReference type="ARBA" id="ARBA00022603"/>
    </source>
</evidence>
<dbReference type="EMBL" id="JAUPFM010000010">
    <property type="protein sequence ID" value="KAK2839590.1"/>
    <property type="molecule type" value="Genomic_DNA"/>
</dbReference>
<comment type="caution">
    <text evidence="5">The sequence shown here is derived from an EMBL/GenBank/DDBJ whole genome shotgun (WGS) entry which is preliminary data.</text>
</comment>
<dbReference type="AlphaFoldDB" id="A0AA88MM42"/>
<dbReference type="SUPFAM" id="SSF53335">
    <property type="entry name" value="S-adenosyl-L-methionine-dependent methyltransferases"/>
    <property type="match status" value="2"/>
</dbReference>
<evidence type="ECO:0000256" key="4">
    <source>
        <dbReference type="ARBA" id="ARBA00022691"/>
    </source>
</evidence>